<evidence type="ECO:0000256" key="1">
    <source>
        <dbReference type="ARBA" id="ARBA00005208"/>
    </source>
</evidence>
<keyword evidence="5" id="KW-0548">Nucleotidyltransferase</keyword>
<evidence type="ECO:0000256" key="4">
    <source>
        <dbReference type="ARBA" id="ARBA00022679"/>
    </source>
</evidence>
<dbReference type="SUPFAM" id="SSF53448">
    <property type="entry name" value="Nucleotide-diphospho-sugar transferases"/>
    <property type="match status" value="1"/>
</dbReference>
<proteinExistence type="inferred from homology"/>
<evidence type="ECO:0000256" key="5">
    <source>
        <dbReference type="ARBA" id="ARBA00022695"/>
    </source>
</evidence>
<evidence type="ECO:0000256" key="6">
    <source>
        <dbReference type="ARBA" id="ARBA00048493"/>
    </source>
</evidence>
<dbReference type="GO" id="GO:0006048">
    <property type="term" value="P:UDP-N-acetylglucosamine biosynthetic process"/>
    <property type="evidence" value="ECO:0007669"/>
    <property type="project" value="TreeGrafter"/>
</dbReference>
<dbReference type="EMBL" id="JBGBPQ010000001">
    <property type="protein sequence ID" value="KAL1530360.1"/>
    <property type="molecule type" value="Genomic_DNA"/>
</dbReference>
<dbReference type="EC" id="2.7.7.23" evidence="3"/>
<keyword evidence="4" id="KW-0808">Transferase</keyword>
<dbReference type="PANTHER" id="PTHR11952:SF2">
    <property type="entry name" value="LD24639P"/>
    <property type="match status" value="1"/>
</dbReference>
<dbReference type="PANTHER" id="PTHR11952">
    <property type="entry name" value="UDP- GLUCOSE PYROPHOSPHORYLASE"/>
    <property type="match status" value="1"/>
</dbReference>
<comment type="similarity">
    <text evidence="2">Belongs to the UDPGP type 1 family.</text>
</comment>
<dbReference type="GO" id="GO:0003977">
    <property type="term" value="F:UDP-N-acetylglucosamine diphosphorylase activity"/>
    <property type="evidence" value="ECO:0007669"/>
    <property type="project" value="UniProtKB-EC"/>
</dbReference>
<dbReference type="Proteomes" id="UP001515480">
    <property type="component" value="Unassembled WGS sequence"/>
</dbReference>
<comment type="pathway">
    <text evidence="1">Nucleotide-sugar biosynthesis; UDP-N-acetyl-alpha-D-glucosamine biosynthesis; UDP-N-acetyl-alpha-D-glucosamine from N-acetyl-alpha-D-glucosamine 1-phosphate: step 1/1.</text>
</comment>
<reference evidence="7 8" key="1">
    <citation type="journal article" date="2024" name="Science">
        <title>Giant polyketide synthase enzymes in the biosynthesis of giant marine polyether toxins.</title>
        <authorList>
            <person name="Fallon T.R."/>
            <person name="Shende V.V."/>
            <person name="Wierzbicki I.H."/>
            <person name="Pendleton A.L."/>
            <person name="Watervoot N.F."/>
            <person name="Auber R.P."/>
            <person name="Gonzalez D.J."/>
            <person name="Wisecaver J.H."/>
            <person name="Moore B.S."/>
        </authorList>
    </citation>
    <scope>NUCLEOTIDE SEQUENCE [LARGE SCALE GENOMIC DNA]</scope>
    <source>
        <strain evidence="7 8">12B1</strain>
    </source>
</reference>
<organism evidence="7 8">
    <name type="scientific">Prymnesium parvum</name>
    <name type="common">Toxic golden alga</name>
    <dbReference type="NCBI Taxonomy" id="97485"/>
    <lineage>
        <taxon>Eukaryota</taxon>
        <taxon>Haptista</taxon>
        <taxon>Haptophyta</taxon>
        <taxon>Prymnesiophyceae</taxon>
        <taxon>Prymnesiales</taxon>
        <taxon>Prymnesiaceae</taxon>
        <taxon>Prymnesium</taxon>
    </lineage>
</organism>
<comment type="catalytic activity">
    <reaction evidence="6">
        <text>N-acetyl-alpha-D-glucosamine 1-phosphate + UTP + H(+) = UDP-N-acetyl-alpha-D-glucosamine + diphosphate</text>
        <dbReference type="Rhea" id="RHEA:13509"/>
        <dbReference type="ChEBI" id="CHEBI:15378"/>
        <dbReference type="ChEBI" id="CHEBI:33019"/>
        <dbReference type="ChEBI" id="CHEBI:46398"/>
        <dbReference type="ChEBI" id="CHEBI:57705"/>
        <dbReference type="ChEBI" id="CHEBI:57776"/>
        <dbReference type="EC" id="2.7.7.23"/>
    </reaction>
</comment>
<dbReference type="Pfam" id="PF01704">
    <property type="entry name" value="UDPGP"/>
    <property type="match status" value="1"/>
</dbReference>
<dbReference type="InterPro" id="IPR029044">
    <property type="entry name" value="Nucleotide-diphossugar_trans"/>
</dbReference>
<dbReference type="Gene3D" id="3.90.550.10">
    <property type="entry name" value="Spore Coat Polysaccharide Biosynthesis Protein SpsA, Chain A"/>
    <property type="match status" value="1"/>
</dbReference>
<dbReference type="AlphaFoldDB" id="A0AB34K872"/>
<sequence>MQALDLFRVLTCNAVPPPRWLRSLAELTNNGRSAAPSEWEQMVATLRKLGQDHVLSPECPLDRREAFLGQLRSIDLERLPQLLAASLSSSQSADAQRLEPFHDVATLDEMDTSEVRSLRGRGLDMIARGEVAALLLAGGQGTRLGTTLPKGMYDIGLPSGKTLFQYHAERLRKVKQLAAAHAGIPEAQVRLPLVVMTSDATRDETEAYWKEHRYFGLAPAQLTFFEQGMNPCLTKEGKLMLAAPGELAMAPNGNGGCYAGMMQAGILDQLARDGVRGIFQFGVDNLLCHVADPTFVGFCAMREADCASKTVPKLHAHEPVGVVAMADGAPKVVEYSEISRELAEACNKDGRLLYGSAHICVNYFALSFLRRFIANDLSTMPLHIASKKIPTITPEGTPVAPTANNGIKLELFIFDNFPKAQRMQVLQVKRADEFAPIKNAPGAASDSPDTARELLYALNRRMLLQAGAQLRDAPAGTTGDVAAIEISPLLSYQGEGLRKRVNGQTLQLPLLLE</sequence>
<evidence type="ECO:0000313" key="7">
    <source>
        <dbReference type="EMBL" id="KAL1530360.1"/>
    </source>
</evidence>
<evidence type="ECO:0000313" key="8">
    <source>
        <dbReference type="Proteomes" id="UP001515480"/>
    </source>
</evidence>
<keyword evidence="8" id="KW-1185">Reference proteome</keyword>
<name>A0AB34K872_PRYPA</name>
<evidence type="ECO:0000256" key="2">
    <source>
        <dbReference type="ARBA" id="ARBA00010401"/>
    </source>
</evidence>
<evidence type="ECO:0000256" key="3">
    <source>
        <dbReference type="ARBA" id="ARBA00012457"/>
    </source>
</evidence>
<gene>
    <name evidence="7" type="ORF">AB1Y20_001268</name>
</gene>
<accession>A0AB34K872</accession>
<comment type="caution">
    <text evidence="7">The sequence shown here is derived from an EMBL/GenBank/DDBJ whole genome shotgun (WGS) entry which is preliminary data.</text>
</comment>
<dbReference type="InterPro" id="IPR039741">
    <property type="entry name" value="UDP-sugar_pyrophosphorylase"/>
</dbReference>
<dbReference type="CDD" id="cd04193">
    <property type="entry name" value="UDPGlcNAc_PPase"/>
    <property type="match status" value="1"/>
</dbReference>
<dbReference type="InterPro" id="IPR002618">
    <property type="entry name" value="UDPGP_fam"/>
</dbReference>
<protein>
    <recommendedName>
        <fullName evidence="3">UDP-N-acetylglucosamine diphosphorylase</fullName>
        <ecNumber evidence="3">2.7.7.23</ecNumber>
    </recommendedName>
</protein>